<proteinExistence type="predicted"/>
<dbReference type="EMBL" id="MRZU01000004">
    <property type="protein sequence ID" value="OUJ18420.1"/>
    <property type="molecule type" value="Genomic_DNA"/>
</dbReference>
<keyword evidence="2" id="KW-1185">Reference proteome</keyword>
<name>A0A1Y3GAZ9_9EURY</name>
<gene>
    <name evidence="1" type="ORF">AMET1_1336</name>
</gene>
<organism evidence="1 2">
    <name type="scientific">Methanonatronarchaeum thermophilum</name>
    <dbReference type="NCBI Taxonomy" id="1927129"/>
    <lineage>
        <taxon>Archaea</taxon>
        <taxon>Methanobacteriati</taxon>
        <taxon>Methanobacteriota</taxon>
        <taxon>Methanonatronarchaeia</taxon>
        <taxon>Methanonatronarchaeales</taxon>
        <taxon>Methanonatronarchaeaceae</taxon>
        <taxon>Methanonatronarchaeum</taxon>
    </lineage>
</organism>
<protein>
    <submittedName>
        <fullName evidence="1">Uncharacterized protein</fullName>
    </submittedName>
</protein>
<reference evidence="1 2" key="1">
    <citation type="submission" date="2016-12" db="EMBL/GenBank/DDBJ databases">
        <title>Discovery of methanogenic haloarchaea.</title>
        <authorList>
            <person name="Sorokin D.Y."/>
            <person name="Makarova K.S."/>
            <person name="Abbas B."/>
            <person name="Ferrer M."/>
            <person name="Golyshin P.N."/>
        </authorList>
    </citation>
    <scope>NUCLEOTIDE SEQUENCE [LARGE SCALE GENOMIC DNA]</scope>
    <source>
        <strain evidence="1">AMET1</strain>
    </source>
</reference>
<dbReference type="AlphaFoldDB" id="A0A1Y3GAZ9"/>
<comment type="caution">
    <text evidence="1">The sequence shown here is derived from an EMBL/GenBank/DDBJ whole genome shotgun (WGS) entry which is preliminary data.</text>
</comment>
<dbReference type="Proteomes" id="UP000195137">
    <property type="component" value="Unassembled WGS sequence"/>
</dbReference>
<evidence type="ECO:0000313" key="2">
    <source>
        <dbReference type="Proteomes" id="UP000195137"/>
    </source>
</evidence>
<dbReference type="RefSeq" id="WP_086637696.1">
    <property type="nucleotide sequence ID" value="NZ_MRZU01000004.1"/>
</dbReference>
<sequence>MDGKKEIKNKVCEYIEENDGATFIELKKLLKNKIDVNGQYALTAPTNDNLIFWSDMSKELTEIITELIEEKEIMYIPTHPLPYMAEGGGLKLPLAKKPKPKNGYQEPHWTPITLHKYDDALQKNPELKELLS</sequence>
<evidence type="ECO:0000313" key="1">
    <source>
        <dbReference type="EMBL" id="OUJ18420.1"/>
    </source>
</evidence>
<accession>A0A1Y3GAZ9</accession>